<name>A0A1T4UKW7_9GAMM</name>
<proteinExistence type="inferred from homology"/>
<evidence type="ECO:0000256" key="10">
    <source>
        <dbReference type="ARBA" id="ARBA00025439"/>
    </source>
</evidence>
<sequence>MFINTPRTEIMGVQGFAWISLVIILVMCFFTEYLCKGREMYAAGNSPTAAFYTGIDVGKTQFIAFTISGMLAGLCGYLWIARYAVAYVDVALGFELQVVAACVIGGISIMGGIGSVLGCVLGALFIGVINNALPVIGVSPFWQMAISGAVIVIAVVTNSKAERKQGRLILRKAVGMKD</sequence>
<evidence type="ECO:0000256" key="5">
    <source>
        <dbReference type="ARBA" id="ARBA00022475"/>
    </source>
</evidence>
<dbReference type="InterPro" id="IPR001851">
    <property type="entry name" value="ABC_transp_permease"/>
</dbReference>
<evidence type="ECO:0000256" key="3">
    <source>
        <dbReference type="ARBA" id="ARBA00011262"/>
    </source>
</evidence>
<evidence type="ECO:0000256" key="8">
    <source>
        <dbReference type="ARBA" id="ARBA00022989"/>
    </source>
</evidence>
<evidence type="ECO:0000256" key="9">
    <source>
        <dbReference type="ARBA" id="ARBA00023136"/>
    </source>
</evidence>
<comment type="subcellular location">
    <subcellularLocation>
        <location evidence="1">Cell inner membrane</location>
        <topology evidence="1">Multi-pass membrane protein</topology>
    </subcellularLocation>
</comment>
<dbReference type="GO" id="GO:0022857">
    <property type="term" value="F:transmembrane transporter activity"/>
    <property type="evidence" value="ECO:0007669"/>
    <property type="project" value="InterPro"/>
</dbReference>
<keyword evidence="5" id="KW-1003">Cell membrane</keyword>
<evidence type="ECO:0000313" key="13">
    <source>
        <dbReference type="EMBL" id="SKA53365.1"/>
    </source>
</evidence>
<dbReference type="Proteomes" id="UP000190162">
    <property type="component" value="Unassembled WGS sequence"/>
</dbReference>
<keyword evidence="8 12" id="KW-1133">Transmembrane helix</keyword>
<comment type="similarity">
    <text evidence="2">Belongs to the binding-protein-dependent transport system permease family. AraH/RbsC subfamily.</text>
</comment>
<evidence type="ECO:0000256" key="1">
    <source>
        <dbReference type="ARBA" id="ARBA00004429"/>
    </source>
</evidence>
<feature type="transmembrane region" description="Helical" evidence="12">
    <location>
        <begin position="15"/>
        <end position="35"/>
    </location>
</feature>
<evidence type="ECO:0000256" key="12">
    <source>
        <dbReference type="SAM" id="Phobius"/>
    </source>
</evidence>
<evidence type="ECO:0000313" key="14">
    <source>
        <dbReference type="Proteomes" id="UP000190162"/>
    </source>
</evidence>
<evidence type="ECO:0000256" key="6">
    <source>
        <dbReference type="ARBA" id="ARBA00022519"/>
    </source>
</evidence>
<evidence type="ECO:0000256" key="7">
    <source>
        <dbReference type="ARBA" id="ARBA00022692"/>
    </source>
</evidence>
<accession>A0A1T4UKW7</accession>
<dbReference type="Pfam" id="PF02653">
    <property type="entry name" value="BPD_transp_2"/>
    <property type="match status" value="1"/>
</dbReference>
<organism evidence="13 14">
    <name type="scientific">Enterovibrio nigricans DSM 22720</name>
    <dbReference type="NCBI Taxonomy" id="1121868"/>
    <lineage>
        <taxon>Bacteria</taxon>
        <taxon>Pseudomonadati</taxon>
        <taxon>Pseudomonadota</taxon>
        <taxon>Gammaproteobacteria</taxon>
        <taxon>Vibrionales</taxon>
        <taxon>Vibrionaceae</taxon>
        <taxon>Enterovibrio</taxon>
    </lineage>
</organism>
<protein>
    <recommendedName>
        <fullName evidence="11">Autoinducer 2 import system permease protein LsrC</fullName>
    </recommendedName>
</protein>
<dbReference type="PANTHER" id="PTHR32196">
    <property type="entry name" value="ABC TRANSPORTER PERMEASE PROTEIN YPHD-RELATED-RELATED"/>
    <property type="match status" value="1"/>
</dbReference>
<reference evidence="14" key="1">
    <citation type="submission" date="2017-02" db="EMBL/GenBank/DDBJ databases">
        <authorList>
            <person name="Varghese N."/>
            <person name="Submissions S."/>
        </authorList>
    </citation>
    <scope>NUCLEOTIDE SEQUENCE [LARGE SCALE GENOMIC DNA]</scope>
    <source>
        <strain evidence="14">DSM 22720</strain>
    </source>
</reference>
<dbReference type="AlphaFoldDB" id="A0A1T4UKW7"/>
<gene>
    <name evidence="13" type="ORF">SAMN02745132_01953</name>
</gene>
<keyword evidence="9 12" id="KW-0472">Membrane</keyword>
<keyword evidence="4" id="KW-0813">Transport</keyword>
<evidence type="ECO:0000256" key="4">
    <source>
        <dbReference type="ARBA" id="ARBA00022448"/>
    </source>
</evidence>
<keyword evidence="14" id="KW-1185">Reference proteome</keyword>
<dbReference type="GO" id="GO:0005886">
    <property type="term" value="C:plasma membrane"/>
    <property type="evidence" value="ECO:0007669"/>
    <property type="project" value="UniProtKB-SubCell"/>
</dbReference>
<comment type="subunit">
    <text evidence="3">The complex is composed of two ATP-binding proteins (LsrA), two transmembrane proteins (LsrC and LsrD) and a solute-binding protein (LsrB).</text>
</comment>
<comment type="function">
    <text evidence="10">Part of the ABC transporter complex LsrABCD involved in autoinducer 2 (AI-2) import. Probably responsible for the translocation of the substrate across the membrane.</text>
</comment>
<dbReference type="PANTHER" id="PTHR32196:SF29">
    <property type="entry name" value="AUTOINDUCER 2 IMPORT SYSTEM PERMEASE PROTEIN LSRC"/>
    <property type="match status" value="1"/>
</dbReference>
<feature type="transmembrane region" description="Helical" evidence="12">
    <location>
        <begin position="142"/>
        <end position="161"/>
    </location>
</feature>
<evidence type="ECO:0000256" key="2">
    <source>
        <dbReference type="ARBA" id="ARBA00007942"/>
    </source>
</evidence>
<keyword evidence="6" id="KW-0997">Cell inner membrane</keyword>
<keyword evidence="7 12" id="KW-0812">Transmembrane</keyword>
<feature type="transmembrane region" description="Helical" evidence="12">
    <location>
        <begin position="62"/>
        <end position="80"/>
    </location>
</feature>
<dbReference type="EMBL" id="FUXU01000020">
    <property type="protein sequence ID" value="SKA53365.1"/>
    <property type="molecule type" value="Genomic_DNA"/>
</dbReference>
<evidence type="ECO:0000256" key="11">
    <source>
        <dbReference type="ARBA" id="ARBA00039382"/>
    </source>
</evidence>